<dbReference type="EMBL" id="VUMM01000001">
    <property type="protein sequence ID" value="MSS00631.1"/>
    <property type="molecule type" value="Genomic_DNA"/>
</dbReference>
<evidence type="ECO:0000313" key="3">
    <source>
        <dbReference type="Proteomes" id="UP000470082"/>
    </source>
</evidence>
<accession>A0A7X2N1A9</accession>
<comment type="caution">
    <text evidence="2">The sequence shown here is derived from an EMBL/GenBank/DDBJ whole genome shotgun (WGS) entry which is preliminary data.</text>
</comment>
<protein>
    <submittedName>
        <fullName evidence="2">Prepilin-type N-terminal cleavage/methylation domain-containing protein</fullName>
    </submittedName>
</protein>
<organism evidence="2 3">
    <name type="scientific">Floccifex porci</name>
    <dbReference type="NCBI Taxonomy" id="2606629"/>
    <lineage>
        <taxon>Bacteria</taxon>
        <taxon>Bacillati</taxon>
        <taxon>Bacillota</taxon>
        <taxon>Erysipelotrichia</taxon>
        <taxon>Erysipelotrichales</taxon>
        <taxon>Erysipelotrichaceae</taxon>
        <taxon>Floccifex</taxon>
    </lineage>
</organism>
<dbReference type="Proteomes" id="UP000470082">
    <property type="component" value="Unassembled WGS sequence"/>
</dbReference>
<keyword evidence="3" id="KW-1185">Reference proteome</keyword>
<keyword evidence="1" id="KW-0472">Membrane</keyword>
<evidence type="ECO:0000256" key="1">
    <source>
        <dbReference type="SAM" id="Phobius"/>
    </source>
</evidence>
<dbReference type="AlphaFoldDB" id="A0A7X2N1A9"/>
<reference evidence="2 3" key="1">
    <citation type="submission" date="2019-08" db="EMBL/GenBank/DDBJ databases">
        <title>In-depth cultivation of the pig gut microbiome towards novel bacterial diversity and tailored functional studies.</title>
        <authorList>
            <person name="Wylensek D."/>
            <person name="Hitch T.C.A."/>
            <person name="Clavel T."/>
        </authorList>
    </citation>
    <scope>NUCLEOTIDE SEQUENCE [LARGE SCALE GENOMIC DNA]</scope>
    <source>
        <strain evidence="2 3">LKV-178-WT-2G</strain>
    </source>
</reference>
<evidence type="ECO:0000313" key="2">
    <source>
        <dbReference type="EMBL" id="MSS00631.1"/>
    </source>
</evidence>
<keyword evidence="1" id="KW-0812">Transmembrane</keyword>
<gene>
    <name evidence="2" type="ORF">FYJ50_00620</name>
</gene>
<name>A0A7X2N1A9_9FIRM</name>
<feature type="transmembrane region" description="Helical" evidence="1">
    <location>
        <begin position="12"/>
        <end position="32"/>
    </location>
</feature>
<dbReference type="RefSeq" id="WP_154459105.1">
    <property type="nucleotide sequence ID" value="NZ_JAQYTQ010000054.1"/>
</dbReference>
<dbReference type="NCBIfam" id="TIGR02532">
    <property type="entry name" value="IV_pilin_GFxxxE"/>
    <property type="match status" value="1"/>
</dbReference>
<proteinExistence type="predicted"/>
<keyword evidence="1" id="KW-1133">Transmembrane helix</keyword>
<dbReference type="InterPro" id="IPR012902">
    <property type="entry name" value="N_methyl_site"/>
</dbReference>
<sequence length="51" mass="5865">MNNGFSLMESILALLIVSICIQILIGCICSISNQEERILNEKIEKKWFYSD</sequence>